<protein>
    <recommendedName>
        <fullName evidence="3">Methyl-accepting chemotaxis protein</fullName>
    </recommendedName>
</protein>
<evidence type="ECO:0000313" key="2">
    <source>
        <dbReference type="Proteomes" id="UP000056732"/>
    </source>
</evidence>
<dbReference type="EMBL" id="LPDO01000040">
    <property type="protein sequence ID" value="KVT58069.1"/>
    <property type="molecule type" value="Genomic_DNA"/>
</dbReference>
<evidence type="ECO:0000313" key="1">
    <source>
        <dbReference type="EMBL" id="KVT58069.1"/>
    </source>
</evidence>
<gene>
    <name evidence="1" type="ORF">WK53_28945</name>
</gene>
<reference evidence="1 2" key="1">
    <citation type="submission" date="2015-11" db="EMBL/GenBank/DDBJ databases">
        <title>Expanding the genomic diversity of Burkholderia species for the development of highly accurate diagnostics.</title>
        <authorList>
            <person name="Sahl J."/>
            <person name="Keim P."/>
            <person name="Wagner D."/>
        </authorList>
    </citation>
    <scope>NUCLEOTIDE SEQUENCE [LARGE SCALE GENOMIC DNA]</scope>
    <source>
        <strain evidence="1 2">MSMB1137WGS</strain>
    </source>
</reference>
<dbReference type="AlphaFoldDB" id="A0AAW3NJG5"/>
<evidence type="ECO:0008006" key="3">
    <source>
        <dbReference type="Google" id="ProtNLM"/>
    </source>
</evidence>
<accession>A0AAW3NJG5</accession>
<name>A0AAW3NJG5_9BURK</name>
<organism evidence="1 2">
    <name type="scientific">Burkholderia ubonensis</name>
    <dbReference type="NCBI Taxonomy" id="101571"/>
    <lineage>
        <taxon>Bacteria</taxon>
        <taxon>Pseudomonadati</taxon>
        <taxon>Pseudomonadota</taxon>
        <taxon>Betaproteobacteria</taxon>
        <taxon>Burkholderiales</taxon>
        <taxon>Burkholderiaceae</taxon>
        <taxon>Burkholderia</taxon>
        <taxon>Burkholderia cepacia complex</taxon>
    </lineage>
</organism>
<comment type="caution">
    <text evidence="1">The sequence shown here is derived from an EMBL/GenBank/DDBJ whole genome shotgun (WGS) entry which is preliminary data.</text>
</comment>
<sequence>MIAAISTAAIATLVIVDHRRLAHLARTSPSYASHTDVRVLQQRLDAFDIALTRLQHAPASVTQATFDATRQTFDARLSQLEQLSTTTATTDAVNALDARVHQIETHQIASAQTASKAATSRHHHVALPAPRIPPFAILGEEQRGGQTFLTVAPPHWHALGDVHLLQPGDSEGDWQLEALDGYTATFRVNGRIQHLPVW</sequence>
<proteinExistence type="predicted"/>
<dbReference type="Proteomes" id="UP000056732">
    <property type="component" value="Unassembled WGS sequence"/>
</dbReference>